<dbReference type="Proteomes" id="UP000239720">
    <property type="component" value="Unassembled WGS sequence"/>
</dbReference>
<organism evidence="1 4">
    <name type="scientific">Acetivibrio saccincola</name>
    <dbReference type="NCBI Taxonomy" id="1677857"/>
    <lineage>
        <taxon>Bacteria</taxon>
        <taxon>Bacillati</taxon>
        <taxon>Bacillota</taxon>
        <taxon>Clostridia</taxon>
        <taxon>Eubacteriales</taxon>
        <taxon>Oscillospiraceae</taxon>
        <taxon>Acetivibrio</taxon>
    </lineage>
</organism>
<dbReference type="Proteomes" id="UP000233534">
    <property type="component" value="Chromosome"/>
</dbReference>
<evidence type="ECO:0000313" key="4">
    <source>
        <dbReference type="Proteomes" id="UP000233534"/>
    </source>
</evidence>
<dbReference type="EMBL" id="NEMB01000003">
    <property type="protein sequence ID" value="PQQ65444.1"/>
    <property type="molecule type" value="Genomic_DNA"/>
</dbReference>
<evidence type="ECO:0000313" key="2">
    <source>
        <dbReference type="EMBL" id="PQQ65386.1"/>
    </source>
</evidence>
<evidence type="ECO:0000313" key="5">
    <source>
        <dbReference type="Proteomes" id="UP000239720"/>
    </source>
</evidence>
<dbReference type="KEGG" id="hsc:HVS_01915"/>
<dbReference type="AlphaFoldDB" id="A0A2K9E8P2"/>
<evidence type="ECO:0000313" key="3">
    <source>
        <dbReference type="EMBL" id="PQQ65444.1"/>
    </source>
</evidence>
<proteinExistence type="predicted"/>
<sequence length="94" mass="10136">MIFGGIDAWLGGGTIEDIVNGILSGGITGFLLGPLAMINRLRPVFIAFGLGSGIKGVYDSIKNGEYDQAAFRATFVILTLWELKKDQLIKVKSF</sequence>
<dbReference type="OrthoDB" id="1760972at2"/>
<dbReference type="RefSeq" id="WP_101298760.1">
    <property type="nucleotide sequence ID" value="NZ_CP025197.1"/>
</dbReference>
<dbReference type="EMBL" id="CP025197">
    <property type="protein sequence ID" value="AUG56344.1"/>
    <property type="molecule type" value="Genomic_DNA"/>
</dbReference>
<gene>
    <name evidence="2" type="ORF">B9R14_00430</name>
    <name evidence="3" type="ORF">B9R14_00745</name>
    <name evidence="1" type="ORF">HVS_01915</name>
</gene>
<protein>
    <submittedName>
        <fullName evidence="1">Uncharacterized protein</fullName>
    </submittedName>
</protein>
<reference evidence="1 4" key="1">
    <citation type="submission" date="2017-12" db="EMBL/GenBank/DDBJ databases">
        <title>Complete genome sequence of Herbivorax saccincola GGR1, a novel Cellulosome-producing hydrolytic bacterium in a thermophilic biogas plant, established by Illumina and Nanopore MinION sequencing.</title>
        <authorList>
            <person name="Pechtl A."/>
            <person name="Ruckert C."/>
            <person name="Koeck D.E."/>
            <person name="Maus I."/>
            <person name="Winkler A."/>
            <person name="Kalinowski J."/>
            <person name="Puhler A."/>
            <person name="Schwarz W.W."/>
            <person name="Zverlov V.V."/>
            <person name="Schluter A."/>
            <person name="Liebl W."/>
        </authorList>
    </citation>
    <scope>NUCLEOTIDE SEQUENCE [LARGE SCALE GENOMIC DNA]</scope>
    <source>
        <strain evidence="1">GGR1</strain>
        <strain evidence="4">SR1</strain>
    </source>
</reference>
<accession>A0A2K9E8P2</accession>
<dbReference type="EMBL" id="NEMB01000003">
    <property type="protein sequence ID" value="PQQ65386.1"/>
    <property type="molecule type" value="Genomic_DNA"/>
</dbReference>
<reference evidence="2 5" key="2">
    <citation type="journal article" date="2018" name="Syst. Appl. Microbiol.">
        <title>Characterization and high-quality draft genome sequence of Herbivorax saccincola A7, an anaerobic, alkaliphilic, thermophilic, cellulolytic, and xylanolytic bacterium.</title>
        <authorList>
            <person name="Aikawa S."/>
            <person name="Baramee S."/>
            <person name="Sermsathanaswadi J."/>
            <person name="Thianheng P."/>
            <person name="Tachaapaikoon C."/>
            <person name="Shikata A."/>
            <person name="Waeonukul R."/>
            <person name="Pason P."/>
            <person name="Ratanakhanokchai K."/>
            <person name="Kosugi A."/>
        </authorList>
    </citation>
    <scope>NUCLEOTIDE SEQUENCE [LARGE SCALE GENOMIC DNA]</scope>
    <source>
        <strain evidence="2 5">A7</strain>
    </source>
</reference>
<keyword evidence="4" id="KW-1185">Reference proteome</keyword>
<evidence type="ECO:0000313" key="1">
    <source>
        <dbReference type="EMBL" id="AUG56344.1"/>
    </source>
</evidence>
<name>A0A2K9E8P2_9FIRM</name>